<dbReference type="GO" id="GO:0031151">
    <property type="term" value="F:histone H3K79 methyltransferase activity"/>
    <property type="evidence" value="ECO:0007669"/>
    <property type="project" value="InterPro"/>
</dbReference>
<dbReference type="AlphaFoldDB" id="A0A6A3GCV8"/>
<comment type="caution">
    <text evidence="2">The sequence shown here is derived from an EMBL/GenBank/DDBJ whole genome shotgun (WGS) entry which is preliminary data.</text>
</comment>
<sequence>MEPLDERDVFLDVGAGIGNVLAQVALTTKVSRCIGVEVHVMAADVRDVLLSIQAPTSDATVIFASYFLFEETAKLVVARELGEMPKARYIASTSLFCPRHSLRCQQPFCARWKITQELKVACSWKSALTSLYIYMKI</sequence>
<gene>
    <name evidence="2" type="ORF">PR002_g31962</name>
</gene>
<organism evidence="2 3">
    <name type="scientific">Phytophthora rubi</name>
    <dbReference type="NCBI Taxonomy" id="129364"/>
    <lineage>
        <taxon>Eukaryota</taxon>
        <taxon>Sar</taxon>
        <taxon>Stramenopiles</taxon>
        <taxon>Oomycota</taxon>
        <taxon>Peronosporomycetes</taxon>
        <taxon>Peronosporales</taxon>
        <taxon>Peronosporaceae</taxon>
        <taxon>Phytophthora</taxon>
    </lineage>
</organism>
<dbReference type="Proteomes" id="UP000435112">
    <property type="component" value="Unassembled WGS sequence"/>
</dbReference>
<reference evidence="2 3" key="1">
    <citation type="submission" date="2018-09" db="EMBL/GenBank/DDBJ databases">
        <title>Genomic investigation of the strawberry pathogen Phytophthora fragariae indicates pathogenicity is determined by transcriptional variation in three key races.</title>
        <authorList>
            <person name="Adams T.M."/>
            <person name="Armitage A.D."/>
            <person name="Sobczyk M.K."/>
            <person name="Bates H.J."/>
            <person name="Dunwell J.M."/>
            <person name="Nellist C.F."/>
            <person name="Harrison R.J."/>
        </authorList>
    </citation>
    <scope>NUCLEOTIDE SEQUENCE [LARGE SCALE GENOMIC DNA]</scope>
    <source>
        <strain evidence="2 3">SCRP324</strain>
    </source>
</reference>
<proteinExistence type="predicted"/>
<dbReference type="Pfam" id="PF08123">
    <property type="entry name" value="DOT1"/>
    <property type="match status" value="1"/>
</dbReference>
<evidence type="ECO:0000313" key="2">
    <source>
        <dbReference type="EMBL" id="KAE8954893.1"/>
    </source>
</evidence>
<dbReference type="InterPro" id="IPR029063">
    <property type="entry name" value="SAM-dependent_MTases_sf"/>
</dbReference>
<accession>A0A6A3GCV8</accession>
<name>A0A6A3GCV8_9STRA</name>
<dbReference type="OrthoDB" id="127779at2759"/>
<feature type="domain" description="DOT1" evidence="1">
    <location>
        <begin position="4"/>
        <end position="45"/>
    </location>
</feature>
<evidence type="ECO:0000313" key="3">
    <source>
        <dbReference type="Proteomes" id="UP000435112"/>
    </source>
</evidence>
<protein>
    <recommendedName>
        <fullName evidence="1">DOT1 domain-containing protein</fullName>
    </recommendedName>
</protein>
<dbReference type="SUPFAM" id="SSF53335">
    <property type="entry name" value="S-adenosyl-L-methionine-dependent methyltransferases"/>
    <property type="match status" value="1"/>
</dbReference>
<evidence type="ECO:0000259" key="1">
    <source>
        <dbReference type="Pfam" id="PF08123"/>
    </source>
</evidence>
<dbReference type="Gene3D" id="3.40.50.150">
    <property type="entry name" value="Vaccinia Virus protein VP39"/>
    <property type="match status" value="1"/>
</dbReference>
<dbReference type="EMBL" id="QXFU01009453">
    <property type="protein sequence ID" value="KAE8954893.1"/>
    <property type="molecule type" value="Genomic_DNA"/>
</dbReference>
<dbReference type="InterPro" id="IPR025789">
    <property type="entry name" value="DOT1_dom"/>
</dbReference>